<dbReference type="SUPFAM" id="SSF46689">
    <property type="entry name" value="Homeodomain-like"/>
    <property type="match status" value="2"/>
</dbReference>
<accession>A0ABT8XDH1</accession>
<evidence type="ECO:0000256" key="3">
    <source>
        <dbReference type="ARBA" id="ARBA00023163"/>
    </source>
</evidence>
<feature type="domain" description="HTH araC/xylS-type" evidence="4">
    <location>
        <begin position="221"/>
        <end position="319"/>
    </location>
</feature>
<dbReference type="SMART" id="SM00342">
    <property type="entry name" value="HTH_ARAC"/>
    <property type="match status" value="1"/>
</dbReference>
<dbReference type="Proteomes" id="UP001177080">
    <property type="component" value="Unassembled WGS sequence"/>
</dbReference>
<dbReference type="Pfam" id="PF12833">
    <property type="entry name" value="HTH_18"/>
    <property type="match status" value="1"/>
</dbReference>
<keyword evidence="6" id="KW-1185">Reference proteome</keyword>
<dbReference type="RefSeq" id="WP_244762336.1">
    <property type="nucleotide sequence ID" value="NZ_JALJCJ010000005.1"/>
</dbReference>
<dbReference type="InterPro" id="IPR020449">
    <property type="entry name" value="Tscrpt_reg_AraC-type_HTH"/>
</dbReference>
<keyword evidence="3" id="KW-0804">Transcription</keyword>
<dbReference type="PRINTS" id="PR00032">
    <property type="entry name" value="HTHARAC"/>
</dbReference>
<protein>
    <submittedName>
        <fullName evidence="5">AraC family transcriptional regulator</fullName>
    </submittedName>
</protein>
<keyword evidence="2" id="KW-0238">DNA-binding</keyword>
<keyword evidence="1" id="KW-0805">Transcription regulation</keyword>
<dbReference type="EMBL" id="WHSC02000005">
    <property type="protein sequence ID" value="MDO6121794.1"/>
    <property type="molecule type" value="Genomic_DNA"/>
</dbReference>
<dbReference type="PROSITE" id="PS01124">
    <property type="entry name" value="HTH_ARAC_FAMILY_2"/>
    <property type="match status" value="1"/>
</dbReference>
<dbReference type="InterPro" id="IPR018060">
    <property type="entry name" value="HTH_AraC"/>
</dbReference>
<dbReference type="InterPro" id="IPR009057">
    <property type="entry name" value="Homeodomain-like_sf"/>
</dbReference>
<evidence type="ECO:0000313" key="5">
    <source>
        <dbReference type="EMBL" id="MDO6121794.1"/>
    </source>
</evidence>
<dbReference type="PANTHER" id="PTHR47893">
    <property type="entry name" value="REGULATORY PROTEIN PCHR"/>
    <property type="match status" value="1"/>
</dbReference>
<name>A0ABT8XDH1_9HYPH</name>
<proteinExistence type="predicted"/>
<organism evidence="5 6">
    <name type="scientific">Shinella curvata</name>
    <dbReference type="NCBI Taxonomy" id="1817964"/>
    <lineage>
        <taxon>Bacteria</taxon>
        <taxon>Pseudomonadati</taxon>
        <taxon>Pseudomonadota</taxon>
        <taxon>Alphaproteobacteria</taxon>
        <taxon>Hyphomicrobiales</taxon>
        <taxon>Rhizobiaceae</taxon>
        <taxon>Shinella</taxon>
    </lineage>
</organism>
<evidence type="ECO:0000256" key="1">
    <source>
        <dbReference type="ARBA" id="ARBA00023015"/>
    </source>
</evidence>
<sequence>MQEWSPYRDTPERDSPNNLVLIQDIIDTASHDHDTAFAVGYYRAHTLSPFLQYLDCDLKTTKGLYSEGTFAPGICLSHAMSGRWNSWLGGQAVEMQAGDDVLVYGSGSDLPFTESQPDNARIKMSALYVGAEFFESAASVSDMPAELSGLLRDGKLSVLQLSNAGALRSILQRMHNNPYSGYLARLHMGSLGLAAVVELASCLGGTKQTNAVPGRRRDLAHEAKLYLDAHVADLPAMATIAANLGTNESSLRRAFKQSFGISMTEYVRDRLLEEARHLVREGRLHIAEIAYRSGFSDPANFTAAYRRHFGHPPSAERLRR</sequence>
<gene>
    <name evidence="5" type="ORF">GB928_011430</name>
</gene>
<evidence type="ECO:0000256" key="2">
    <source>
        <dbReference type="ARBA" id="ARBA00023125"/>
    </source>
</evidence>
<evidence type="ECO:0000259" key="4">
    <source>
        <dbReference type="PROSITE" id="PS01124"/>
    </source>
</evidence>
<dbReference type="PANTHER" id="PTHR47893:SF1">
    <property type="entry name" value="REGULATORY PROTEIN PCHR"/>
    <property type="match status" value="1"/>
</dbReference>
<dbReference type="InterPro" id="IPR053142">
    <property type="entry name" value="PchR_regulatory_protein"/>
</dbReference>
<comment type="caution">
    <text evidence="5">The sequence shown here is derived from an EMBL/GenBank/DDBJ whole genome shotgun (WGS) entry which is preliminary data.</text>
</comment>
<reference evidence="5" key="1">
    <citation type="submission" date="2022-04" db="EMBL/GenBank/DDBJ databases">
        <title>Shinella lacus sp. nov., a novel member of the genus Shinella from water.</title>
        <authorList>
            <person name="Deng Y."/>
        </authorList>
    </citation>
    <scope>NUCLEOTIDE SEQUENCE</scope>
    <source>
        <strain evidence="5">JCM 31239</strain>
    </source>
</reference>
<evidence type="ECO:0000313" key="6">
    <source>
        <dbReference type="Proteomes" id="UP001177080"/>
    </source>
</evidence>
<dbReference type="Gene3D" id="1.10.10.60">
    <property type="entry name" value="Homeodomain-like"/>
    <property type="match status" value="1"/>
</dbReference>